<evidence type="ECO:0000313" key="2">
    <source>
        <dbReference type="Proteomes" id="UP000176815"/>
    </source>
</evidence>
<dbReference type="AlphaFoldDB" id="A0A1F4X3S7"/>
<protein>
    <submittedName>
        <fullName evidence="1">Uncharacterized protein</fullName>
    </submittedName>
</protein>
<dbReference type="EMBL" id="MEWG01000047">
    <property type="protein sequence ID" value="OGC76256.1"/>
    <property type="molecule type" value="Genomic_DNA"/>
</dbReference>
<reference evidence="1 2" key="1">
    <citation type="journal article" date="2016" name="Nat. Commun.">
        <title>Thousands of microbial genomes shed light on interconnected biogeochemical processes in an aquifer system.</title>
        <authorList>
            <person name="Anantharaman K."/>
            <person name="Brown C.T."/>
            <person name="Hug L.A."/>
            <person name="Sharon I."/>
            <person name="Castelle C.J."/>
            <person name="Probst A.J."/>
            <person name="Thomas B.C."/>
            <person name="Singh A."/>
            <person name="Wilkins M.J."/>
            <person name="Karaoz U."/>
            <person name="Brodie E.L."/>
            <person name="Williams K.H."/>
            <person name="Hubbard S.S."/>
            <person name="Banfield J.F."/>
        </authorList>
    </citation>
    <scope>NUCLEOTIDE SEQUENCE [LARGE SCALE GENOMIC DNA]</scope>
</reference>
<name>A0A1F4X3S7_UNCKA</name>
<evidence type="ECO:0000313" key="1">
    <source>
        <dbReference type="EMBL" id="OGC76256.1"/>
    </source>
</evidence>
<accession>A0A1F4X3S7</accession>
<proteinExistence type="predicted"/>
<comment type="caution">
    <text evidence="1">The sequence shown here is derived from an EMBL/GenBank/DDBJ whole genome shotgun (WGS) entry which is preliminary data.</text>
</comment>
<dbReference type="Proteomes" id="UP000176815">
    <property type="component" value="Unassembled WGS sequence"/>
</dbReference>
<sequence>MASKNARKKRNACKGKKKYASIEEAKVAIKEIYKKKESVLVWKLSPYYCEYCKGIHIGHRPHKHACK</sequence>
<organism evidence="1 2">
    <name type="scientific">candidate division WWE3 bacterium RIFOXYD1_FULL_39_9</name>
    <dbReference type="NCBI Taxonomy" id="1802649"/>
    <lineage>
        <taxon>Bacteria</taxon>
        <taxon>Katanobacteria</taxon>
    </lineage>
</organism>
<gene>
    <name evidence="1" type="ORF">A2619_02265</name>
</gene>